<dbReference type="RefSeq" id="WP_285764885.1">
    <property type="nucleotide sequence ID" value="NZ_BSYJ01000005.1"/>
</dbReference>
<sequence length="173" mass="18870">MVTEVRGTSRATSCLLLEPNSSLTFRGNLWLIVSLVAASLGVSIAFALAGAWMILPFAGLEAALLAVLLIWVYLQCNRRELLQVTAASLVLEQRGGLHQKPLYQCRFDRSSLAVVVRESAGGNEPQTLSLVGPEGYIEIGSFLTNEERHALLRKLTSLGILTRSDKSLKIKSF</sequence>
<keyword evidence="1" id="KW-0472">Membrane</keyword>
<evidence type="ECO:0008006" key="4">
    <source>
        <dbReference type="Google" id="ProtNLM"/>
    </source>
</evidence>
<accession>A0ABQ6M1W7</accession>
<keyword evidence="1" id="KW-1133">Transmembrane helix</keyword>
<evidence type="ECO:0000313" key="3">
    <source>
        <dbReference type="Proteomes" id="UP001224392"/>
    </source>
</evidence>
<gene>
    <name evidence="2" type="ORF">MNKW57_26000</name>
</gene>
<dbReference type="EMBL" id="BSYJ01000005">
    <property type="protein sequence ID" value="GMG88279.1"/>
    <property type="molecule type" value="Genomic_DNA"/>
</dbReference>
<evidence type="ECO:0000256" key="1">
    <source>
        <dbReference type="SAM" id="Phobius"/>
    </source>
</evidence>
<protein>
    <recommendedName>
        <fullName evidence="4">DUF2244 domain-containing protein</fullName>
    </recommendedName>
</protein>
<reference evidence="2 3" key="1">
    <citation type="submission" date="2023-04" db="EMBL/GenBank/DDBJ databases">
        <title>Marinobulbifer ophiurae gen. nov., sp. Nov., isolate from tissue of brittle star Ophioplocus japonicus.</title>
        <authorList>
            <person name="Kawano K."/>
            <person name="Sawayama S."/>
            <person name="Nakagawa S."/>
        </authorList>
    </citation>
    <scope>NUCLEOTIDE SEQUENCE [LARGE SCALE GENOMIC DNA]</scope>
    <source>
        <strain evidence="2 3">NKW57</strain>
    </source>
</reference>
<comment type="caution">
    <text evidence="2">The sequence shown here is derived from an EMBL/GenBank/DDBJ whole genome shotgun (WGS) entry which is preliminary data.</text>
</comment>
<keyword evidence="3" id="KW-1185">Reference proteome</keyword>
<evidence type="ECO:0000313" key="2">
    <source>
        <dbReference type="EMBL" id="GMG88279.1"/>
    </source>
</evidence>
<feature type="transmembrane region" description="Helical" evidence="1">
    <location>
        <begin position="29"/>
        <end position="48"/>
    </location>
</feature>
<dbReference type="Pfam" id="PF10003">
    <property type="entry name" value="DUF2244"/>
    <property type="match status" value="1"/>
</dbReference>
<organism evidence="2 3">
    <name type="scientific">Biformimicrobium ophioploci</name>
    <dbReference type="NCBI Taxonomy" id="3036711"/>
    <lineage>
        <taxon>Bacteria</taxon>
        <taxon>Pseudomonadati</taxon>
        <taxon>Pseudomonadota</taxon>
        <taxon>Gammaproteobacteria</taxon>
        <taxon>Cellvibrionales</taxon>
        <taxon>Microbulbiferaceae</taxon>
        <taxon>Biformimicrobium</taxon>
    </lineage>
</organism>
<dbReference type="Proteomes" id="UP001224392">
    <property type="component" value="Unassembled WGS sequence"/>
</dbReference>
<dbReference type="InterPro" id="IPR019253">
    <property type="entry name" value="DUF2244_TM"/>
</dbReference>
<name>A0ABQ6M1W7_9GAMM</name>
<keyword evidence="1" id="KW-0812">Transmembrane</keyword>
<proteinExistence type="predicted"/>
<feature type="transmembrane region" description="Helical" evidence="1">
    <location>
        <begin position="54"/>
        <end position="74"/>
    </location>
</feature>